<dbReference type="Proteomes" id="UP001215231">
    <property type="component" value="Chromosome"/>
</dbReference>
<reference evidence="1 2" key="1">
    <citation type="journal article" date="2022" name="Mar. Drugs">
        <title>Bioassay-Guided Fractionation Leads to the Detection of Cholic Acid Generated by the Rare Thalassomonas sp.</title>
        <authorList>
            <person name="Pheiffer F."/>
            <person name="Schneider Y.K."/>
            <person name="Hansen E.H."/>
            <person name="Andersen J.H."/>
            <person name="Isaksson J."/>
            <person name="Busche T."/>
            <person name="R C."/>
            <person name="Kalinowski J."/>
            <person name="Zyl L.V."/>
            <person name="Trindade M."/>
        </authorList>
    </citation>
    <scope>NUCLEOTIDE SEQUENCE [LARGE SCALE GENOMIC DNA]</scope>
    <source>
        <strain evidence="1 2">A5K-61T</strain>
    </source>
</reference>
<proteinExistence type="predicted"/>
<organism evidence="1 2">
    <name type="scientific">Thalassomonas haliotis</name>
    <dbReference type="NCBI Taxonomy" id="485448"/>
    <lineage>
        <taxon>Bacteria</taxon>
        <taxon>Pseudomonadati</taxon>
        <taxon>Pseudomonadota</taxon>
        <taxon>Gammaproteobacteria</taxon>
        <taxon>Alteromonadales</taxon>
        <taxon>Colwelliaceae</taxon>
        <taxon>Thalassomonas</taxon>
    </lineage>
</organism>
<dbReference type="RefSeq" id="WP_274053868.1">
    <property type="nucleotide sequence ID" value="NZ_CP059693.1"/>
</dbReference>
<evidence type="ECO:0000313" key="2">
    <source>
        <dbReference type="Proteomes" id="UP001215231"/>
    </source>
</evidence>
<dbReference type="NCBIfam" id="TIGR03236">
    <property type="entry name" value="dnd_assoc_1"/>
    <property type="match status" value="1"/>
</dbReference>
<name>A0ABY7VJ12_9GAMM</name>
<accession>A0ABY7VJ12</accession>
<sequence length="441" mass="51203">MILRPDLPKTVDEVSKKNNKNTLNSFFPLRTKNNEFDWDAVLGHVVKISYRKSLGNGGLEEFTQLCRTRFLAKLDEEDFWPVIEQMYFECDDFFDIAPELLLFKAQKVKGSSPNDRLGAMFVSLLQDFFFKDKPKIPLNFLEGEIYNAFNEYLNTVKSKASAATATEYPYLPFLTGHFQQDLTFLGKRPKYFLTVFKDFLRLYSFLYTSQLAMNLKDWRSGEPKAKPLYFILDNEKASDERMMVKECGYKPMGDAFWNIFPYLAMNEGLQESKAKKRPIWDIANHLREAPQTAELLKDYAVAFKEQRELQRPLATSGDPLDSLNDLLKLSTDQFARAETRHEINVKYVRTIETELCSHFIQSRGRAGRVLVFNQDYLVLLTNLAIGELDRLRFNELIKAFESRGVFFDKQSQQVLIEFYGRIGNVERMSDSGDAVYVIKTI</sequence>
<gene>
    <name evidence="1" type="primary">dptG</name>
    <name evidence="1" type="ORF">H3N35_08640</name>
</gene>
<keyword evidence="2" id="KW-1185">Reference proteome</keyword>
<protein>
    <submittedName>
        <fullName evidence="1">DNA phosphorothioation-dependent restriction protein DptG</fullName>
    </submittedName>
</protein>
<evidence type="ECO:0000313" key="1">
    <source>
        <dbReference type="EMBL" id="WDE13485.1"/>
    </source>
</evidence>
<dbReference type="InterPro" id="IPR017645">
    <property type="entry name" value="Dnd_assoc_1"/>
</dbReference>
<dbReference type="EMBL" id="CP059693">
    <property type="protein sequence ID" value="WDE13485.1"/>
    <property type="molecule type" value="Genomic_DNA"/>
</dbReference>